<dbReference type="InterPro" id="IPR027417">
    <property type="entry name" value="P-loop_NTPase"/>
</dbReference>
<dbReference type="PANTHER" id="PTHR34383:SF3">
    <property type="entry name" value="POLYPHOSPHATE:AMP PHOSPHOTRANSFERASE"/>
    <property type="match status" value="1"/>
</dbReference>
<evidence type="ECO:0000313" key="5">
    <source>
        <dbReference type="Proteomes" id="UP000055060"/>
    </source>
</evidence>
<evidence type="ECO:0000256" key="1">
    <source>
        <dbReference type="ARBA" id="ARBA00022679"/>
    </source>
</evidence>
<evidence type="ECO:0000256" key="2">
    <source>
        <dbReference type="ARBA" id="ARBA00022777"/>
    </source>
</evidence>
<name>A0A0S7BD51_9CHLR</name>
<accession>A0A0S7BD51</accession>
<dbReference type="STRING" id="360412.LARV_01046"/>
<dbReference type="Gene3D" id="3.40.50.300">
    <property type="entry name" value="P-loop containing nucleotide triphosphate hydrolases"/>
    <property type="match status" value="1"/>
</dbReference>
<dbReference type="GO" id="GO:0006797">
    <property type="term" value="P:polyphosphate metabolic process"/>
    <property type="evidence" value="ECO:0007669"/>
    <property type="project" value="InterPro"/>
</dbReference>
<dbReference type="NCBIfam" id="TIGR03709">
    <property type="entry name" value="PPK2_rel_1"/>
    <property type="match status" value="1"/>
</dbReference>
<dbReference type="SUPFAM" id="SSF52540">
    <property type="entry name" value="P-loop containing nucleoside triphosphate hydrolases"/>
    <property type="match status" value="1"/>
</dbReference>
<dbReference type="RefSeq" id="WP_075072642.1">
    <property type="nucleotide sequence ID" value="NZ_DF967972.1"/>
</dbReference>
<keyword evidence="2" id="KW-0418">Kinase</keyword>
<dbReference type="Pfam" id="PF03976">
    <property type="entry name" value="PPK2"/>
    <property type="match status" value="1"/>
</dbReference>
<keyword evidence="1 4" id="KW-0808">Transferase</keyword>
<dbReference type="InterPro" id="IPR022488">
    <property type="entry name" value="PPK2-related"/>
</dbReference>
<dbReference type="Proteomes" id="UP000055060">
    <property type="component" value="Unassembled WGS sequence"/>
</dbReference>
<proteinExistence type="predicted"/>
<dbReference type="EMBL" id="DF967972">
    <property type="protein sequence ID" value="GAP13293.1"/>
    <property type="molecule type" value="Genomic_DNA"/>
</dbReference>
<gene>
    <name evidence="4" type="ORF">LARV_01046</name>
</gene>
<reference evidence="4" key="1">
    <citation type="submission" date="2015-07" db="EMBL/GenBank/DDBJ databases">
        <title>Draft Genome Sequences of Anaerolinea thermolimosa IMO-1, Bellilinea caldifistulae GOMI-1, Leptolinea tardivitalis YMTK-2, Levilinea saccharolytica KIBI-1,Longilinea arvoryzae KOME-1, Previously Described as Members of the Anaerolineaceae (Chloroflexi).</title>
        <authorList>
            <person name="Sekiguchi Y."/>
            <person name="Ohashi A."/>
            <person name="Matsuura N."/>
            <person name="Tourlousse M.D."/>
        </authorList>
    </citation>
    <scope>NUCLEOTIDE SEQUENCE [LARGE SCALE GENOMIC DNA]</scope>
    <source>
        <strain evidence="4">KOME-1</strain>
    </source>
</reference>
<dbReference type="InterPro" id="IPR022300">
    <property type="entry name" value="PPK2-rel_1"/>
</dbReference>
<feature type="domain" description="Polyphosphate kinase-2-related" evidence="3">
    <location>
        <begin position="31"/>
        <end position="251"/>
    </location>
</feature>
<dbReference type="PANTHER" id="PTHR34383">
    <property type="entry name" value="POLYPHOSPHATE:AMP PHOSPHOTRANSFERASE-RELATED"/>
    <property type="match status" value="1"/>
</dbReference>
<dbReference type="InterPro" id="IPR016898">
    <property type="entry name" value="Polyphosphate_phosphotransfera"/>
</dbReference>
<dbReference type="GO" id="GO:0008976">
    <property type="term" value="F:polyphosphate kinase activity"/>
    <property type="evidence" value="ECO:0007669"/>
    <property type="project" value="InterPro"/>
</dbReference>
<evidence type="ECO:0000259" key="3">
    <source>
        <dbReference type="Pfam" id="PF03976"/>
    </source>
</evidence>
<dbReference type="OrthoDB" id="9775224at2"/>
<sequence length="273" mass="32092">MNFDPYFVRPRQKIDLRNWEPDDTHAWKGSDKAVTELADLTAKLESLQEQLYCESKHRLLVVLQGMDTSGKDGVIRKVFEGVNPQGVRVASFKVPTPIELAHDYLWRVHSQTPGKGEMVIFNRSHYEDVLAVRVHNLVPENVWKKRYNQINEFERLLVEEGTTVLKFYLHISRDEQKERLLERIETPEKNWKFNPGDLEERKLWPEYMAAYEDVLNRTSTEWAPWYLVPADKKWFRNVLISSVIVETLKGFDMKYPTPEEDLAPYAARLRAGE</sequence>
<evidence type="ECO:0000313" key="4">
    <source>
        <dbReference type="EMBL" id="GAP13293.1"/>
    </source>
</evidence>
<dbReference type="AlphaFoldDB" id="A0A0S7BD51"/>
<dbReference type="PIRSF" id="PIRSF028756">
    <property type="entry name" value="PPK2_prd"/>
    <property type="match status" value="1"/>
</dbReference>
<organism evidence="4">
    <name type="scientific">Longilinea arvoryzae</name>
    <dbReference type="NCBI Taxonomy" id="360412"/>
    <lineage>
        <taxon>Bacteria</taxon>
        <taxon>Bacillati</taxon>
        <taxon>Chloroflexota</taxon>
        <taxon>Anaerolineae</taxon>
        <taxon>Anaerolineales</taxon>
        <taxon>Anaerolineaceae</taxon>
        <taxon>Longilinea</taxon>
    </lineage>
</organism>
<keyword evidence="5" id="KW-1185">Reference proteome</keyword>
<protein>
    <submittedName>
        <fullName evidence="4">Polyphosphate:AMP phosphotransferase</fullName>
    </submittedName>
</protein>